<organism evidence="2 3">
    <name type="scientific">Desulfosalsimonas propionicica</name>
    <dbReference type="NCBI Taxonomy" id="332175"/>
    <lineage>
        <taxon>Bacteria</taxon>
        <taxon>Pseudomonadati</taxon>
        <taxon>Thermodesulfobacteriota</taxon>
        <taxon>Desulfobacteria</taxon>
        <taxon>Desulfobacterales</taxon>
        <taxon>Desulfosalsimonadaceae</taxon>
        <taxon>Desulfosalsimonas</taxon>
    </lineage>
</organism>
<sequence length="92" mass="10321">MDYNLLNIGFGGSIVAEEVIAILSPNSAPMKRLRDDAREQNRLIDATHGRRTRSIIITKTNHIILSAMQAETISQRFAMLKEKQRDKQAGKG</sequence>
<evidence type="ECO:0000256" key="1">
    <source>
        <dbReference type="HAMAP-Rule" id="MF_01503"/>
    </source>
</evidence>
<dbReference type="HAMAP" id="MF_01503">
    <property type="entry name" value="RemA"/>
    <property type="match status" value="1"/>
</dbReference>
<accession>A0A7W0HKT9</accession>
<dbReference type="InterPro" id="IPR007169">
    <property type="entry name" value="RemA-like"/>
</dbReference>
<reference evidence="2 3" key="1">
    <citation type="submission" date="2020-07" db="EMBL/GenBank/DDBJ databases">
        <title>Genomic Encyclopedia of Type Strains, Phase IV (KMG-IV): sequencing the most valuable type-strain genomes for metagenomic binning, comparative biology and taxonomic classification.</title>
        <authorList>
            <person name="Goeker M."/>
        </authorList>
    </citation>
    <scope>NUCLEOTIDE SEQUENCE [LARGE SCALE GENOMIC DNA]</scope>
    <source>
        <strain evidence="2 3">DSM 17721</strain>
    </source>
</reference>
<comment type="similarity">
    <text evidence="1">Belongs to the RemA family.</text>
</comment>
<dbReference type="PANTHER" id="PTHR38449:SF1">
    <property type="entry name" value="REGULATORY PROTEIN SSL2874-RELATED"/>
    <property type="match status" value="1"/>
</dbReference>
<comment type="caution">
    <text evidence="2">The sequence shown here is derived from an EMBL/GenBank/DDBJ whole genome shotgun (WGS) entry which is preliminary data.</text>
</comment>
<keyword evidence="3" id="KW-1185">Reference proteome</keyword>
<evidence type="ECO:0000313" key="2">
    <source>
        <dbReference type="EMBL" id="MBA2881614.1"/>
    </source>
</evidence>
<dbReference type="EMBL" id="JACDUS010000004">
    <property type="protein sequence ID" value="MBA2881614.1"/>
    <property type="molecule type" value="Genomic_DNA"/>
</dbReference>
<name>A0A7W0HKT9_9BACT</name>
<dbReference type="Proteomes" id="UP000525298">
    <property type="component" value="Unassembled WGS sequence"/>
</dbReference>
<dbReference type="RefSeq" id="WP_181551257.1">
    <property type="nucleotide sequence ID" value="NZ_JACDUS010000004.1"/>
</dbReference>
<dbReference type="Pfam" id="PF04025">
    <property type="entry name" value="RemA-like"/>
    <property type="match status" value="1"/>
</dbReference>
<gene>
    <name evidence="2" type="ORF">HNR65_001941</name>
</gene>
<proteinExistence type="inferred from homology"/>
<dbReference type="AlphaFoldDB" id="A0A7W0HKT9"/>
<protein>
    <recommendedName>
        <fullName evidence="1">Putative regulatory protein HNR65_001941</fullName>
    </recommendedName>
</protein>
<dbReference type="NCBIfam" id="NF003315">
    <property type="entry name" value="PRK04323.1"/>
    <property type="match status" value="1"/>
</dbReference>
<dbReference type="PANTHER" id="PTHR38449">
    <property type="entry name" value="REGULATORY PROTEIN TM_1690-RELATED"/>
    <property type="match status" value="1"/>
</dbReference>
<evidence type="ECO:0000313" key="3">
    <source>
        <dbReference type="Proteomes" id="UP000525298"/>
    </source>
</evidence>